<organism evidence="1 2">
    <name type="scientific">Coccidioides posadasii RMSCC 3488</name>
    <dbReference type="NCBI Taxonomy" id="454284"/>
    <lineage>
        <taxon>Eukaryota</taxon>
        <taxon>Fungi</taxon>
        <taxon>Dikarya</taxon>
        <taxon>Ascomycota</taxon>
        <taxon>Pezizomycotina</taxon>
        <taxon>Eurotiomycetes</taxon>
        <taxon>Eurotiomycetidae</taxon>
        <taxon>Onygenales</taxon>
        <taxon>Onygenaceae</taxon>
        <taxon>Coccidioides</taxon>
    </lineage>
</organism>
<dbReference type="EMBL" id="DS268112">
    <property type="protein sequence ID" value="KMM70591.1"/>
    <property type="molecule type" value="Genomic_DNA"/>
</dbReference>
<dbReference type="Proteomes" id="UP000054567">
    <property type="component" value="Unassembled WGS sequence"/>
</dbReference>
<evidence type="ECO:0000313" key="2">
    <source>
        <dbReference type="Proteomes" id="UP000054567"/>
    </source>
</evidence>
<proteinExistence type="predicted"/>
<dbReference type="AlphaFoldDB" id="A0A0J6FC40"/>
<name>A0A0J6FC40_COCPO</name>
<reference evidence="1 2" key="1">
    <citation type="submission" date="2007-06" db="EMBL/GenBank/DDBJ databases">
        <title>The Genome Sequence of Coccidioides posadasii RMSCC_3488.</title>
        <authorList>
            <consortium name="Coccidioides Genome Resources Consortium"/>
            <consortium name="The Broad Institute Genome Sequencing Platform"/>
            <person name="Henn M.R."/>
            <person name="Sykes S."/>
            <person name="Young S."/>
            <person name="Jaffe D."/>
            <person name="Berlin A."/>
            <person name="Alvarez P."/>
            <person name="Butler J."/>
            <person name="Gnerre S."/>
            <person name="Grabherr M."/>
            <person name="Mauceli E."/>
            <person name="Brockman W."/>
            <person name="Kodira C."/>
            <person name="Alvarado L."/>
            <person name="Zeng Q."/>
            <person name="Crawford M."/>
            <person name="Antoine C."/>
            <person name="Devon K."/>
            <person name="Galgiani J."/>
            <person name="Orsborn K."/>
            <person name="Lewis M.L."/>
            <person name="Nusbaum C."/>
            <person name="Galagan J."/>
            <person name="Birren B."/>
        </authorList>
    </citation>
    <scope>NUCLEOTIDE SEQUENCE [LARGE SCALE GENOMIC DNA]</scope>
    <source>
        <strain evidence="1 2">RMSCC 3488</strain>
    </source>
</reference>
<dbReference type="VEuPathDB" id="FungiDB:CPAG_06902"/>
<reference evidence="2" key="3">
    <citation type="journal article" date="2010" name="Genome Res.">
        <title>Population genomic sequencing of Coccidioides fungi reveals recent hybridization and transposon control.</title>
        <authorList>
            <person name="Neafsey D.E."/>
            <person name="Barker B.M."/>
            <person name="Sharpton T.J."/>
            <person name="Stajich J.E."/>
            <person name="Park D.J."/>
            <person name="Whiston E."/>
            <person name="Hung C.-Y."/>
            <person name="McMahan C."/>
            <person name="White J."/>
            <person name="Sykes S."/>
            <person name="Heiman D."/>
            <person name="Young S."/>
            <person name="Zeng Q."/>
            <person name="Abouelleil A."/>
            <person name="Aftuck L."/>
            <person name="Bessette D."/>
            <person name="Brown A."/>
            <person name="FitzGerald M."/>
            <person name="Lui A."/>
            <person name="Macdonald J.P."/>
            <person name="Priest M."/>
            <person name="Orbach M.J."/>
            <person name="Galgiani J.N."/>
            <person name="Kirkland T.N."/>
            <person name="Cole G.T."/>
            <person name="Birren B.W."/>
            <person name="Henn M.R."/>
            <person name="Taylor J.W."/>
            <person name="Rounsley S.D."/>
        </authorList>
    </citation>
    <scope>NUCLEOTIDE SEQUENCE [LARGE SCALE GENOMIC DNA]</scope>
    <source>
        <strain evidence="2">RMSCC 3488</strain>
    </source>
</reference>
<reference evidence="2" key="2">
    <citation type="journal article" date="2009" name="Genome Res.">
        <title>Comparative genomic analyses of the human fungal pathogens Coccidioides and their relatives.</title>
        <authorList>
            <person name="Sharpton T.J."/>
            <person name="Stajich J.E."/>
            <person name="Rounsley S.D."/>
            <person name="Gardner M.J."/>
            <person name="Wortman J.R."/>
            <person name="Jordar V.S."/>
            <person name="Maiti R."/>
            <person name="Kodira C.D."/>
            <person name="Neafsey D.E."/>
            <person name="Zeng Q."/>
            <person name="Hung C.-Y."/>
            <person name="McMahan C."/>
            <person name="Muszewska A."/>
            <person name="Grynberg M."/>
            <person name="Mandel M.A."/>
            <person name="Kellner E.M."/>
            <person name="Barker B.M."/>
            <person name="Galgiani J.N."/>
            <person name="Orbach M.J."/>
            <person name="Kirkland T.N."/>
            <person name="Cole G.T."/>
            <person name="Henn M.R."/>
            <person name="Birren B.W."/>
            <person name="Taylor J.W."/>
        </authorList>
    </citation>
    <scope>NUCLEOTIDE SEQUENCE [LARGE SCALE GENOMIC DNA]</scope>
    <source>
        <strain evidence="2">RMSCC 3488</strain>
    </source>
</reference>
<protein>
    <submittedName>
        <fullName evidence="1">Uncharacterized protein</fullName>
    </submittedName>
</protein>
<sequence length="180" mass="19762">MQLHSQRAMFAGAIVASYAEWLHLRALQGNRTSVFYLNSAEQMTAAVKRYEVAANTAALISVLHMTSEVKGNRSDIEPRVKSSVAVQGSVQQKKGELETCRCVPPTQGHQSICSKECSRLRHSQTTLPDDINKRANKQAVDRQAVVKVPRASRLLDAHVTTGWSSNTQSRFAAVTPCTAQ</sequence>
<gene>
    <name evidence="1" type="ORF">CPAG_06902</name>
</gene>
<accession>A0A0J6FC40</accession>
<evidence type="ECO:0000313" key="1">
    <source>
        <dbReference type="EMBL" id="KMM70591.1"/>
    </source>
</evidence>